<evidence type="ECO:0008006" key="4">
    <source>
        <dbReference type="Google" id="ProtNLM"/>
    </source>
</evidence>
<name>A0ABT1QUM1_9GAMM</name>
<organism evidence="2 3">
    <name type="scientific">Tahibacter harae</name>
    <dbReference type="NCBI Taxonomy" id="2963937"/>
    <lineage>
        <taxon>Bacteria</taxon>
        <taxon>Pseudomonadati</taxon>
        <taxon>Pseudomonadota</taxon>
        <taxon>Gammaproteobacteria</taxon>
        <taxon>Lysobacterales</taxon>
        <taxon>Rhodanobacteraceae</taxon>
        <taxon>Tahibacter</taxon>
    </lineage>
</organism>
<dbReference type="RefSeq" id="WP_255915154.1">
    <property type="nucleotide sequence ID" value="NZ_JANFQO010000013.1"/>
</dbReference>
<protein>
    <recommendedName>
        <fullName evidence="4">Outer membrane protein beta-barrel domain-containing protein</fullName>
    </recommendedName>
</protein>
<dbReference type="Proteomes" id="UP001165498">
    <property type="component" value="Unassembled WGS sequence"/>
</dbReference>
<dbReference type="SUPFAM" id="SSF56935">
    <property type="entry name" value="Porins"/>
    <property type="match status" value="1"/>
</dbReference>
<evidence type="ECO:0000313" key="2">
    <source>
        <dbReference type="EMBL" id="MCQ4165966.1"/>
    </source>
</evidence>
<evidence type="ECO:0000256" key="1">
    <source>
        <dbReference type="SAM" id="SignalP"/>
    </source>
</evidence>
<proteinExistence type="predicted"/>
<dbReference type="EMBL" id="JANFQO010000013">
    <property type="protein sequence ID" value="MCQ4165966.1"/>
    <property type="molecule type" value="Genomic_DNA"/>
</dbReference>
<feature type="chain" id="PRO_5045563522" description="Outer membrane protein beta-barrel domain-containing protein" evidence="1">
    <location>
        <begin position="22"/>
        <end position="183"/>
    </location>
</feature>
<keyword evidence="1" id="KW-0732">Signal</keyword>
<sequence length="183" mass="19760">MKRTALVLAGLLALPFAAAQASDLSYNWLEADYVHVNPDNADNTDGVAIRGSGELGANFNVIAGWNKLNVDAPLAKDLKSWYLGLGYHTPISDRTDLFTDVSYLKNTTLDLDGYGARVGVRSALTPKFEGAAWVGYEKLDHTDSNASLGVSGQYKFTPVFGLVAEARVAENDKSFLVGPRLTF</sequence>
<comment type="caution">
    <text evidence="2">The sequence shown here is derived from an EMBL/GenBank/DDBJ whole genome shotgun (WGS) entry which is preliminary data.</text>
</comment>
<gene>
    <name evidence="2" type="ORF">NM961_14690</name>
</gene>
<reference evidence="2" key="1">
    <citation type="submission" date="2022-07" db="EMBL/GenBank/DDBJ databases">
        <title>Tahibacter sp., a new gammaproteobacterium isolated from the silt sample collected at pig farm.</title>
        <authorList>
            <person name="Chen H."/>
        </authorList>
    </citation>
    <scope>NUCLEOTIDE SEQUENCE</scope>
    <source>
        <strain evidence="2">P2K</strain>
    </source>
</reference>
<keyword evidence="3" id="KW-1185">Reference proteome</keyword>
<dbReference type="Gene3D" id="2.40.160.10">
    <property type="entry name" value="Porin"/>
    <property type="match status" value="1"/>
</dbReference>
<evidence type="ECO:0000313" key="3">
    <source>
        <dbReference type="Proteomes" id="UP001165498"/>
    </source>
</evidence>
<dbReference type="InterPro" id="IPR023614">
    <property type="entry name" value="Porin_dom_sf"/>
</dbReference>
<feature type="signal peptide" evidence="1">
    <location>
        <begin position="1"/>
        <end position="21"/>
    </location>
</feature>
<accession>A0ABT1QUM1</accession>